<reference evidence="10 11" key="1">
    <citation type="submission" date="2018-03" db="EMBL/GenBank/DDBJ databases">
        <title>Draft Genome Sequences of the Obligatory Marine Myxobacteria Enhygromyxa salina SWB005.</title>
        <authorList>
            <person name="Poehlein A."/>
            <person name="Moghaddam J.A."/>
            <person name="Harms H."/>
            <person name="Alanjari M."/>
            <person name="Koenig G.M."/>
            <person name="Daniel R."/>
            <person name="Schaeberle T.F."/>
        </authorList>
    </citation>
    <scope>NUCLEOTIDE SEQUENCE [LARGE SCALE GENOMIC DNA]</scope>
    <source>
        <strain evidence="10 11">SWB005</strain>
    </source>
</reference>
<evidence type="ECO:0000259" key="8">
    <source>
        <dbReference type="Pfam" id="PF20464"/>
    </source>
</evidence>
<feature type="domain" description="MmeI-like N-terminal" evidence="8">
    <location>
        <begin position="172"/>
        <end position="297"/>
    </location>
</feature>
<evidence type="ECO:0000313" key="11">
    <source>
        <dbReference type="Proteomes" id="UP000237968"/>
    </source>
</evidence>
<dbReference type="Pfam" id="PF20464">
    <property type="entry name" value="MmeI_N"/>
    <property type="match status" value="1"/>
</dbReference>
<comment type="catalytic activity">
    <reaction evidence="5">
        <text>a 2'-deoxyadenosine in DNA + S-adenosyl-L-methionine = an N(6)-methyl-2'-deoxyadenosine in DNA + S-adenosyl-L-homocysteine + H(+)</text>
        <dbReference type="Rhea" id="RHEA:15197"/>
        <dbReference type="Rhea" id="RHEA-COMP:12418"/>
        <dbReference type="Rhea" id="RHEA-COMP:12419"/>
        <dbReference type="ChEBI" id="CHEBI:15378"/>
        <dbReference type="ChEBI" id="CHEBI:57856"/>
        <dbReference type="ChEBI" id="CHEBI:59789"/>
        <dbReference type="ChEBI" id="CHEBI:90615"/>
        <dbReference type="ChEBI" id="CHEBI:90616"/>
        <dbReference type="EC" id="2.1.1.72"/>
    </reaction>
</comment>
<feature type="region of interest" description="Disordered" evidence="6">
    <location>
        <begin position="130"/>
        <end position="153"/>
    </location>
</feature>
<gene>
    <name evidence="10" type="ORF">ENSA5_28980</name>
</gene>
<dbReference type="OrthoDB" id="9761012at2"/>
<feature type="region of interest" description="Disordered" evidence="6">
    <location>
        <begin position="1334"/>
        <end position="1370"/>
    </location>
</feature>
<evidence type="ECO:0000256" key="6">
    <source>
        <dbReference type="SAM" id="MobiDB-lite"/>
    </source>
</evidence>
<dbReference type="InterPro" id="IPR029063">
    <property type="entry name" value="SAM-dependent_MTases_sf"/>
</dbReference>
<evidence type="ECO:0000259" key="7">
    <source>
        <dbReference type="Pfam" id="PF07669"/>
    </source>
</evidence>
<dbReference type="GO" id="GO:0006304">
    <property type="term" value="P:DNA modification"/>
    <property type="evidence" value="ECO:0007669"/>
    <property type="project" value="InterPro"/>
</dbReference>
<dbReference type="SUPFAM" id="SSF53335">
    <property type="entry name" value="S-adenosyl-L-methionine-dependent methyltransferases"/>
    <property type="match status" value="1"/>
</dbReference>
<dbReference type="Gene3D" id="3.40.50.150">
    <property type="entry name" value="Vaccinia Virus protein VP39"/>
    <property type="match status" value="2"/>
</dbReference>
<dbReference type="PANTHER" id="PTHR33841">
    <property type="entry name" value="DNA METHYLTRANSFERASE YEEA-RELATED"/>
    <property type="match status" value="1"/>
</dbReference>
<dbReference type="Proteomes" id="UP000237968">
    <property type="component" value="Unassembled WGS sequence"/>
</dbReference>
<keyword evidence="2 10" id="KW-0489">Methyltransferase</keyword>
<organism evidence="10 11">
    <name type="scientific">Enhygromyxa salina</name>
    <dbReference type="NCBI Taxonomy" id="215803"/>
    <lineage>
        <taxon>Bacteria</taxon>
        <taxon>Pseudomonadati</taxon>
        <taxon>Myxococcota</taxon>
        <taxon>Polyangia</taxon>
        <taxon>Nannocystales</taxon>
        <taxon>Nannocystaceae</taxon>
        <taxon>Enhygromyxa</taxon>
    </lineage>
</organism>
<name>A0A2S9Y2S7_9BACT</name>
<dbReference type="Pfam" id="PF20466">
    <property type="entry name" value="MmeI_TRD"/>
    <property type="match status" value="1"/>
</dbReference>
<proteinExistence type="predicted"/>
<dbReference type="InterPro" id="IPR050953">
    <property type="entry name" value="N4_N6_ade-DNA_methylase"/>
</dbReference>
<feature type="domain" description="MmeI-like target recognition" evidence="9">
    <location>
        <begin position="1044"/>
        <end position="1223"/>
    </location>
</feature>
<evidence type="ECO:0000256" key="4">
    <source>
        <dbReference type="ARBA" id="ARBA00022691"/>
    </source>
</evidence>
<dbReference type="InterPro" id="IPR046817">
    <property type="entry name" value="MmeI_N"/>
</dbReference>
<evidence type="ECO:0000313" key="10">
    <source>
        <dbReference type="EMBL" id="PRP99389.1"/>
    </source>
</evidence>
<dbReference type="REBASE" id="266460">
    <property type="entry name" value="EsaB005ORF28980P"/>
</dbReference>
<comment type="caution">
    <text evidence="10">The sequence shown here is derived from an EMBL/GenBank/DDBJ whole genome shotgun (WGS) entry which is preliminary data.</text>
</comment>
<evidence type="ECO:0000259" key="9">
    <source>
        <dbReference type="Pfam" id="PF20466"/>
    </source>
</evidence>
<dbReference type="EC" id="2.1.1.72" evidence="1"/>
<dbReference type="GO" id="GO:0032259">
    <property type="term" value="P:methylation"/>
    <property type="evidence" value="ECO:0007669"/>
    <property type="project" value="UniProtKB-KW"/>
</dbReference>
<dbReference type="GO" id="GO:0009007">
    <property type="term" value="F:site-specific DNA-methyltransferase (adenine-specific) activity"/>
    <property type="evidence" value="ECO:0007669"/>
    <property type="project" value="UniProtKB-EC"/>
</dbReference>
<dbReference type="PANTHER" id="PTHR33841:SF1">
    <property type="entry name" value="DNA METHYLTRANSFERASE A"/>
    <property type="match status" value="1"/>
</dbReference>
<evidence type="ECO:0000256" key="3">
    <source>
        <dbReference type="ARBA" id="ARBA00022679"/>
    </source>
</evidence>
<dbReference type="RefSeq" id="WP_106392281.1">
    <property type="nucleotide sequence ID" value="NZ_PVNK01000141.1"/>
</dbReference>
<feature type="domain" description="Type II methyltransferase M.TaqI-like" evidence="7">
    <location>
        <begin position="681"/>
        <end position="952"/>
    </location>
</feature>
<keyword evidence="11" id="KW-1185">Reference proteome</keyword>
<dbReference type="PRINTS" id="PR00507">
    <property type="entry name" value="N12N6MTFRASE"/>
</dbReference>
<protein>
    <recommendedName>
        <fullName evidence="1">site-specific DNA-methyltransferase (adenine-specific)</fullName>
        <ecNumber evidence="1">2.1.1.72</ecNumber>
    </recommendedName>
</protein>
<dbReference type="Pfam" id="PF07669">
    <property type="entry name" value="Eco57I"/>
    <property type="match status" value="1"/>
</dbReference>
<evidence type="ECO:0000256" key="2">
    <source>
        <dbReference type="ARBA" id="ARBA00022603"/>
    </source>
</evidence>
<keyword evidence="3" id="KW-0808">Transferase</keyword>
<dbReference type="EMBL" id="PVNK01000141">
    <property type="protein sequence ID" value="PRP99389.1"/>
    <property type="molecule type" value="Genomic_DNA"/>
</dbReference>
<dbReference type="InterPro" id="IPR046820">
    <property type="entry name" value="MmeI_TRD"/>
</dbReference>
<evidence type="ECO:0000256" key="1">
    <source>
        <dbReference type="ARBA" id="ARBA00011900"/>
    </source>
</evidence>
<dbReference type="InterPro" id="IPR011639">
    <property type="entry name" value="MethylTrfase_TaqI-like_dom"/>
</dbReference>
<keyword evidence="4" id="KW-0949">S-adenosyl-L-methionine</keyword>
<feature type="compositionally biased region" description="Acidic residues" evidence="6">
    <location>
        <begin position="139"/>
        <end position="153"/>
    </location>
</feature>
<feature type="compositionally biased region" description="Basic residues" evidence="6">
    <location>
        <begin position="1341"/>
        <end position="1357"/>
    </location>
</feature>
<evidence type="ECO:0000256" key="5">
    <source>
        <dbReference type="ARBA" id="ARBA00047942"/>
    </source>
</evidence>
<sequence length="1370" mass="152781">MSRNDTQTRFHREWLGLAQPIEGLVFSVPVLADAQITPATGPELSARFKEQLVHVPDLAGKNRPDKLDEPVWLEDLRTLFKTFLGYDAEGMLVERDALPMDLHFYAEEGRQDIRPSFAIARGPFEDDSADDLFGGFGSDEPEDGSESSSSDDEEASPYLALVWDVRDDADQGTGLSLDKAEDATGSWRYPPTSKLERLLRHTGVPIGLLSNGRELRLVYAPAAESTSHLTFRFADMAEPAGRPLLAAFELLMGARRTYQASEEHTLEGLLRESRRRQADVTKDLAAQVFEAVEILLEGFEQASARDASSGLIDWLRPALDAPHDHLYQGVLSVVLRLVFLLYSEDQALLPVGHPIYAKYMSVQGLYDDLVADVGMHPESMHHRFGAYGRLLSLFRAIFLGVKHGDLELPPRQGRLFDPSSFPFLEGGLPGSTAAIGQPEARAQLRPPSVDDGIVHAALERLVLFEGQRLSYRALDVEQIGSIYESLMGYHVLRVGSPAVRIGKNRVWVQTGELRAMKTADRKKWLKQVCALSAGQIKKVNAGLKAHEGDDALAEVLNELSPGKKSARSRHRVLAGRLVLQPGDERRRSGSHYTPRSLTERIVRRTLEPIFACLGERPTEAQILSLKVCDPAMGSGAFLVETCRQLADQLVAVWTREGTVAGIAEYHRDPHLHARRLVAQRCLYGVDKNEAAVELAKLSLWLVTMSRELPFTFVDHSLRHGDSLVGLDLEQLSSFHWKKTTQVPIFAALLKDSLGQALEHRSEIHALSAYEDSLCQQEKRRLLDHAEHATEKIRMIADACVGSFFTDGKSSKARERERERRKTLVERWLGGEEGLTSDIRRLAEEIRENHTPFHWWLEFPEVFFEQRPDPLDDNGISGAAYMEAFVGNPPFMGQSRISRELGDAYRDWLFFIHPGSLGKSDLSPHFFRRSSVLMGPHGTAGMLAPNTIAQGDTRRSGLQNLLANGITVYDATTSLPWPGAAAVTVSVVHIAQGQPAKKVGNNLILDSREVSAIDSRLRPGPERDDAVSLSSNSGFAFLGCWIGGQGFTLTQEEFEVLAPALDPNGNRIRPYLSGEEINASPNQGFFRYVIDFAQLSLAEASGWPGLLDIVRERVKPDRDRQKRKAVRERWWQFGDVRPGLRKAIKNVERCLVTSRVTKHLSFSFQPNDRILSEAVCVFPLENYTAFAVLQSRTHEAWARLLSSSMKTDLRYAASDCFETFAFPREKPSTIIPAVESSGKEFYQARAGFMLETNQGLTKTYNALKDPTNTTPAILELRRLTEAMDRAVLDAYGWTDIEPPPYCPLTPAERAAHQAFEDEVIDRLYVLNAERAREEARLGLAGKKSKKQGAKKKRTKKKSSTAQADLFSSEDS</sequence>
<accession>A0A2S9Y2S7</accession>